<comment type="caution">
    <text evidence="2">The sequence shown here is derived from an EMBL/GenBank/DDBJ whole genome shotgun (WGS) entry which is preliminary data.</text>
</comment>
<keyword evidence="3" id="KW-1185">Reference proteome</keyword>
<dbReference type="EMBL" id="JAHRIN010031358">
    <property type="protein sequence ID" value="MEQ2202150.1"/>
    <property type="molecule type" value="Genomic_DNA"/>
</dbReference>
<organism evidence="2 3">
    <name type="scientific">Xenoophorus captivus</name>
    <dbReference type="NCBI Taxonomy" id="1517983"/>
    <lineage>
        <taxon>Eukaryota</taxon>
        <taxon>Metazoa</taxon>
        <taxon>Chordata</taxon>
        <taxon>Craniata</taxon>
        <taxon>Vertebrata</taxon>
        <taxon>Euteleostomi</taxon>
        <taxon>Actinopterygii</taxon>
        <taxon>Neopterygii</taxon>
        <taxon>Teleostei</taxon>
        <taxon>Neoteleostei</taxon>
        <taxon>Acanthomorphata</taxon>
        <taxon>Ovalentaria</taxon>
        <taxon>Atherinomorphae</taxon>
        <taxon>Cyprinodontiformes</taxon>
        <taxon>Goodeidae</taxon>
        <taxon>Xenoophorus</taxon>
    </lineage>
</organism>
<protein>
    <submittedName>
        <fullName evidence="2">Uncharacterized protein</fullName>
    </submittedName>
</protein>
<feature type="non-terminal residue" evidence="2">
    <location>
        <position position="1"/>
    </location>
</feature>
<name>A0ABV0R235_9TELE</name>
<sequence>MLSPSADTEVPMDFSSEYDTSDKSSMDDSDEACSIPGSFSPDNNQDGTGGDQRYEEILDKWYPNLLHNGQSTERTNGPPKD</sequence>
<evidence type="ECO:0000313" key="2">
    <source>
        <dbReference type="EMBL" id="MEQ2202150.1"/>
    </source>
</evidence>
<evidence type="ECO:0000256" key="1">
    <source>
        <dbReference type="SAM" id="MobiDB-lite"/>
    </source>
</evidence>
<proteinExistence type="predicted"/>
<reference evidence="2 3" key="1">
    <citation type="submission" date="2021-06" db="EMBL/GenBank/DDBJ databases">
        <authorList>
            <person name="Palmer J.M."/>
        </authorList>
    </citation>
    <scope>NUCLEOTIDE SEQUENCE [LARGE SCALE GENOMIC DNA]</scope>
    <source>
        <strain evidence="2 3">XC_2019</strain>
        <tissue evidence="2">Muscle</tissue>
    </source>
</reference>
<accession>A0ABV0R235</accession>
<feature type="region of interest" description="Disordered" evidence="1">
    <location>
        <begin position="1"/>
        <end position="81"/>
    </location>
</feature>
<evidence type="ECO:0000313" key="3">
    <source>
        <dbReference type="Proteomes" id="UP001434883"/>
    </source>
</evidence>
<dbReference type="Proteomes" id="UP001434883">
    <property type="component" value="Unassembled WGS sequence"/>
</dbReference>
<gene>
    <name evidence="2" type="ORF">XENOCAPTIV_025462</name>
</gene>